<dbReference type="InterPro" id="IPR037176">
    <property type="entry name" value="Osmotin/thaumatin-like_sf"/>
</dbReference>
<dbReference type="PROSITE" id="PS52005">
    <property type="entry name" value="CBM56"/>
    <property type="match status" value="1"/>
</dbReference>
<feature type="domain" description="GH64" evidence="5">
    <location>
        <begin position="279"/>
        <end position="635"/>
    </location>
</feature>
<dbReference type="Proteomes" id="UP001466331">
    <property type="component" value="Unassembled WGS sequence"/>
</dbReference>
<dbReference type="CDD" id="cd09214">
    <property type="entry name" value="GH64-like"/>
    <property type="match status" value="1"/>
</dbReference>
<evidence type="ECO:0000259" key="5">
    <source>
        <dbReference type="PROSITE" id="PS52006"/>
    </source>
</evidence>
<dbReference type="InterPro" id="IPR042517">
    <property type="entry name" value="Glyco_hydro_64_N_2"/>
</dbReference>
<organism evidence="6 7">
    <name type="scientific">Rarispira pelagica</name>
    <dbReference type="NCBI Taxonomy" id="3141764"/>
    <lineage>
        <taxon>Bacteria</taxon>
        <taxon>Pseudomonadati</taxon>
        <taxon>Spirochaetota</taxon>
        <taxon>Spirochaetia</taxon>
        <taxon>Winmispirales</taxon>
        <taxon>Winmispiraceae</taxon>
        <taxon>Rarispira</taxon>
    </lineage>
</organism>
<dbReference type="RefSeq" id="WP_420069017.1">
    <property type="nucleotide sequence ID" value="NZ_JBCHKQ010000001.1"/>
</dbReference>
<accession>A0ABU9UA92</accession>
<dbReference type="Pfam" id="PF03422">
    <property type="entry name" value="CBM_6"/>
    <property type="match status" value="1"/>
</dbReference>
<keyword evidence="1 2" id="KW-0732">Signal</keyword>
<name>A0ABU9UA92_9SPIR</name>
<evidence type="ECO:0000256" key="1">
    <source>
        <dbReference type="ARBA" id="ARBA00022729"/>
    </source>
</evidence>
<dbReference type="InterPro" id="IPR006584">
    <property type="entry name" value="Cellulose-bd_IV"/>
</dbReference>
<dbReference type="Gene3D" id="3.30.920.50">
    <property type="entry name" value="Beta-1,3-glucanase, C-terminal domain"/>
    <property type="match status" value="1"/>
</dbReference>
<dbReference type="Gene3D" id="2.60.110.10">
    <property type="entry name" value="Thaumatin"/>
    <property type="match status" value="1"/>
</dbReference>
<dbReference type="EMBL" id="JBCHKQ010000001">
    <property type="protein sequence ID" value="MEM5947574.1"/>
    <property type="molecule type" value="Genomic_DNA"/>
</dbReference>
<dbReference type="InterPro" id="IPR037398">
    <property type="entry name" value="Glyco_hydro_64_fam"/>
</dbReference>
<proteinExistence type="predicted"/>
<dbReference type="Pfam" id="PF16483">
    <property type="entry name" value="Glyco_hydro_64"/>
    <property type="match status" value="1"/>
</dbReference>
<dbReference type="InterPro" id="IPR047569">
    <property type="entry name" value="CBM56"/>
</dbReference>
<evidence type="ECO:0000259" key="4">
    <source>
        <dbReference type="PROSITE" id="PS52005"/>
    </source>
</evidence>
<dbReference type="Pfam" id="PF22184">
    <property type="entry name" value="CBM_56"/>
    <property type="match status" value="1"/>
</dbReference>
<dbReference type="PROSITE" id="PS51257">
    <property type="entry name" value="PROKAR_LIPOPROTEIN"/>
    <property type="match status" value="1"/>
</dbReference>
<feature type="signal peptide" evidence="2">
    <location>
        <begin position="1"/>
        <end position="28"/>
    </location>
</feature>
<dbReference type="InterPro" id="IPR008979">
    <property type="entry name" value="Galactose-bd-like_sf"/>
</dbReference>
<evidence type="ECO:0000256" key="2">
    <source>
        <dbReference type="SAM" id="SignalP"/>
    </source>
</evidence>
<dbReference type="InterPro" id="IPR032477">
    <property type="entry name" value="Glyco_hydro_64"/>
</dbReference>
<keyword evidence="7" id="KW-1185">Reference proteome</keyword>
<feature type="domain" description="CBM6" evidence="3">
    <location>
        <begin position="133"/>
        <end position="252"/>
    </location>
</feature>
<dbReference type="PROSITE" id="PS51175">
    <property type="entry name" value="CBM6"/>
    <property type="match status" value="1"/>
</dbReference>
<dbReference type="PANTHER" id="PTHR38165">
    <property type="match status" value="1"/>
</dbReference>
<reference evidence="6 7" key="1">
    <citation type="submission" date="2024-03" db="EMBL/GenBank/DDBJ databases">
        <title>Ignisphaera cupida sp. nov., a hyperthermophilic hydrolytic archaeon from a hot spring of Kamchatka, and proposal of Ignisphaeraceae fam. nov.</title>
        <authorList>
            <person name="Podosokorskaya O.A."/>
            <person name="Elcheninov A.G."/>
            <person name="Maltseva A.I."/>
            <person name="Zayulina K.S."/>
            <person name="Novikov A."/>
            <person name="Merkel A.Y."/>
        </authorList>
    </citation>
    <scope>NUCLEOTIDE SEQUENCE [LARGE SCALE GENOMIC DNA]</scope>
    <source>
        <strain evidence="6 7">38H-sp</strain>
    </source>
</reference>
<dbReference type="PROSITE" id="PS52006">
    <property type="entry name" value="GH64"/>
    <property type="match status" value="1"/>
</dbReference>
<comment type="caution">
    <text evidence="6">The sequence shown here is derived from an EMBL/GenBank/DDBJ whole genome shotgun (WGS) entry which is preliminary data.</text>
</comment>
<gene>
    <name evidence="6" type="ORF">WKV44_03350</name>
</gene>
<protein>
    <submittedName>
        <fullName evidence="6">Beta-1,3-glucanase family protein</fullName>
    </submittedName>
</protein>
<evidence type="ECO:0000313" key="6">
    <source>
        <dbReference type="EMBL" id="MEM5947574.1"/>
    </source>
</evidence>
<dbReference type="SMART" id="SM00606">
    <property type="entry name" value="CBD_IV"/>
    <property type="match status" value="1"/>
</dbReference>
<feature type="chain" id="PRO_5045334441" evidence="2">
    <location>
        <begin position="29"/>
        <end position="635"/>
    </location>
</feature>
<dbReference type="Gene3D" id="2.60.120.260">
    <property type="entry name" value="Galactose-binding domain-like"/>
    <property type="match status" value="1"/>
</dbReference>
<dbReference type="PANTHER" id="PTHR38165:SF1">
    <property type="entry name" value="GLUCANASE B"/>
    <property type="match status" value="1"/>
</dbReference>
<dbReference type="CDD" id="cd04080">
    <property type="entry name" value="CBM6_cellulase-like"/>
    <property type="match status" value="1"/>
</dbReference>
<sequence>MKHLFKTAAAFLLVAILLSCTLPTSEQSAENINRAIKSSTSAGADYVDSDTAMIWLTDTSIEWADIHYSINSGAQLNIRMQKSGYTFSYTVDNLSLNDIVSYWFTIGYTDGAQDTETYKYTHVQSTSTSSDSFTVEAEDYEYMSGIQTETCSEGGLNVGWIDAGDWIAYPSRYFSGGTYTIEYRVASLSGGGKISADLDAGTIPLGVIDIPSTGGWQNWTTVTQQVSIPEGEHSFGIYVPAGGYNINWIRFTPDSTTVPTPTPTGGVDTNPAFIDLKSGMEMTIQFDNKTNGQITNDRIYIAVIGRDNTDRWTYLKPDGSTVAINAGENSENWFFRLDTINGFQVPTVYTSVRLYMSIDVPLNMSAVTDATGNVGIVQPNLANPSDPNQNIIFDWAEFTVHSGTFWGNTTQVDQFGFPYTLAVYSDNGTLAKKTGIELGREEVFSRFSSYVPSEFTSLVKYPYRILAPGKGDFGEDGIYANYFDSYVDQVWQQYKTQTLYVSHPLGDFEARVLSDDRMEFTRTSDGQKFYISGKPNDTEILEGSGVLASGNTVELALEAWVCAAFNRHVMHYPSSSYWNNPSYYYQSGPANWYSAFWHSISLGGFAYGFCYDDVNDQSTLIEAHSVRAAVIEIFW</sequence>
<dbReference type="InterPro" id="IPR005084">
    <property type="entry name" value="CBM6"/>
</dbReference>
<dbReference type="SUPFAM" id="SSF49785">
    <property type="entry name" value="Galactose-binding domain-like"/>
    <property type="match status" value="1"/>
</dbReference>
<feature type="domain" description="CBM56" evidence="4">
    <location>
        <begin position="35"/>
        <end position="122"/>
    </location>
</feature>
<evidence type="ECO:0000259" key="3">
    <source>
        <dbReference type="PROSITE" id="PS51175"/>
    </source>
</evidence>
<evidence type="ECO:0000313" key="7">
    <source>
        <dbReference type="Proteomes" id="UP001466331"/>
    </source>
</evidence>